<protein>
    <recommendedName>
        <fullName evidence="3">PDZ domain-containing protein</fullName>
    </recommendedName>
</protein>
<dbReference type="Proteomes" id="UP000051254">
    <property type="component" value="Unassembled WGS sequence"/>
</dbReference>
<accession>A0A0R0BKG4</accession>
<sequence length="242" mass="25351">MIVLPPAVIIVINRLLPKGLWVLAVALPLLALLLGLRTPSAAPLARSVPATAGSDPLAWPEQDLFHRQAGNHSAPGTGTWTLHGIRLGGAQASAILGNEAGQQDSYAEGEQIAAGWQLQQVAASGVRLLGPGGLVELSLPAQADSLLRTAVEHAAVEHAAQPPASDTALPADAAPRLQAGTPLALWLQTQGLRVGDELLAVDGQPLTRLDADALRAQLHGRDSVRLQWRRDGQTHTSVLRMP</sequence>
<dbReference type="AlphaFoldDB" id="A0A0R0BKG4"/>
<evidence type="ECO:0008006" key="3">
    <source>
        <dbReference type="Google" id="ProtNLM"/>
    </source>
</evidence>
<dbReference type="Gene3D" id="2.30.42.10">
    <property type="match status" value="1"/>
</dbReference>
<keyword evidence="2" id="KW-1185">Reference proteome</keyword>
<reference evidence="1 2" key="1">
    <citation type="submission" date="2015-05" db="EMBL/GenBank/DDBJ databases">
        <title>Genome sequencing and analysis of members of genus Stenotrophomonas.</title>
        <authorList>
            <person name="Patil P.P."/>
            <person name="Midha S."/>
            <person name="Patil P.B."/>
        </authorList>
    </citation>
    <scope>NUCLEOTIDE SEQUENCE [LARGE SCALE GENOMIC DNA]</scope>
    <source>
        <strain evidence="1 2">DSM 17805</strain>
    </source>
</reference>
<dbReference type="SUPFAM" id="SSF50156">
    <property type="entry name" value="PDZ domain-like"/>
    <property type="match status" value="1"/>
</dbReference>
<dbReference type="PATRIC" id="fig|266128.3.peg.528"/>
<proteinExistence type="predicted"/>
<dbReference type="Gene3D" id="2.30.30.830">
    <property type="match status" value="1"/>
</dbReference>
<organism evidence="1 2">
    <name type="scientific">Stenotrophomonas koreensis</name>
    <dbReference type="NCBI Taxonomy" id="266128"/>
    <lineage>
        <taxon>Bacteria</taxon>
        <taxon>Pseudomonadati</taxon>
        <taxon>Pseudomonadota</taxon>
        <taxon>Gammaproteobacteria</taxon>
        <taxon>Lysobacterales</taxon>
        <taxon>Lysobacteraceae</taxon>
        <taxon>Stenotrophomonas</taxon>
    </lineage>
</organism>
<name>A0A0R0BKG4_9GAMM</name>
<evidence type="ECO:0000313" key="1">
    <source>
        <dbReference type="EMBL" id="KRG57821.1"/>
    </source>
</evidence>
<dbReference type="STRING" id="266128.ABB25_08305"/>
<evidence type="ECO:0000313" key="2">
    <source>
        <dbReference type="Proteomes" id="UP000051254"/>
    </source>
</evidence>
<dbReference type="EMBL" id="LDJH01000013">
    <property type="protein sequence ID" value="KRG57821.1"/>
    <property type="molecule type" value="Genomic_DNA"/>
</dbReference>
<dbReference type="InterPro" id="IPR036034">
    <property type="entry name" value="PDZ_sf"/>
</dbReference>
<gene>
    <name evidence="1" type="ORF">ABB25_08305</name>
</gene>
<comment type="caution">
    <text evidence="1">The sequence shown here is derived from an EMBL/GenBank/DDBJ whole genome shotgun (WGS) entry which is preliminary data.</text>
</comment>